<evidence type="ECO:0000259" key="4">
    <source>
        <dbReference type="PROSITE" id="PS50042"/>
    </source>
</evidence>
<sequence length="549" mass="62694">MFTIVEVKMKRQLSAPASIQPQKPLELLRNVVWLEGMASDAVDFITSAARIKLFEAGDTITRQGEEVTGIYLIVSGMVKMIGVSVPKKSYIDDEEPEVGEMIVTTDYISAGNLIGEMGLLTSSRRNSSCTCESSVQAFFITKEDMIEATTRYPDLVDRLWRVCGVRLAVPLLLEVPTYYNWSRDKIRVMCERSYIASIPKVPNPVFKINEQMKEVILIQGKVTEMDTREIYEGPCVLPRAHKSFRLHFDVEEPKILVVSRSHESAMPDDPEDNPSVLDIIGRDVFERRERAYSDSGTEATFRGKRRDTTTSSRVRMSFDESYKKPALDPLPDRLQGRKIVVSPKVEDDKGLLTGGSTTDGRKLSLEGTSMEVERLRKAFLEIDDNVDLAQKPMDHQEKAMESLKKALRSVEDEEQDDRKIRDIESALRSIERETAYHESRKRTNIEKVLNLVEEHTNQGMQYSRVEKKKSLSLRRRDGLTVSLPDEAKKIKEGRTVNLKTSQGRKRVFIPKGWMFCTVSPFKCYSTKSRKKRRIKKRHISVRVSGKQTV</sequence>
<dbReference type="InterPro" id="IPR000595">
    <property type="entry name" value="cNMP-bd_dom"/>
</dbReference>
<evidence type="ECO:0000313" key="6">
    <source>
        <dbReference type="Proteomes" id="UP001159427"/>
    </source>
</evidence>
<protein>
    <recommendedName>
        <fullName evidence="4">Cyclic nucleotide-binding domain-containing protein</fullName>
    </recommendedName>
</protein>
<dbReference type="InterPro" id="IPR050866">
    <property type="entry name" value="CNG_cation_channel"/>
</dbReference>
<gene>
    <name evidence="5" type="ORF">PEVE_00030809</name>
</gene>
<feature type="coiled-coil region" evidence="2">
    <location>
        <begin position="393"/>
        <end position="433"/>
    </location>
</feature>
<organism evidence="5 6">
    <name type="scientific">Porites evermanni</name>
    <dbReference type="NCBI Taxonomy" id="104178"/>
    <lineage>
        <taxon>Eukaryota</taxon>
        <taxon>Metazoa</taxon>
        <taxon>Cnidaria</taxon>
        <taxon>Anthozoa</taxon>
        <taxon>Hexacorallia</taxon>
        <taxon>Scleractinia</taxon>
        <taxon>Fungiina</taxon>
        <taxon>Poritidae</taxon>
        <taxon>Porites</taxon>
    </lineage>
</organism>
<dbReference type="InterPro" id="IPR018490">
    <property type="entry name" value="cNMP-bd_dom_sf"/>
</dbReference>
<comment type="caution">
    <text evidence="5">The sequence shown here is derived from an EMBL/GenBank/DDBJ whole genome shotgun (WGS) entry which is preliminary data.</text>
</comment>
<keyword evidence="1" id="KW-0813">Transport</keyword>
<dbReference type="SUPFAM" id="SSF51206">
    <property type="entry name" value="cAMP-binding domain-like"/>
    <property type="match status" value="1"/>
</dbReference>
<dbReference type="CDD" id="cd00038">
    <property type="entry name" value="CAP_ED"/>
    <property type="match status" value="1"/>
</dbReference>
<proteinExistence type="predicted"/>
<reference evidence="5 6" key="1">
    <citation type="submission" date="2022-05" db="EMBL/GenBank/DDBJ databases">
        <authorList>
            <consortium name="Genoscope - CEA"/>
            <person name="William W."/>
        </authorList>
    </citation>
    <scope>NUCLEOTIDE SEQUENCE [LARGE SCALE GENOMIC DNA]</scope>
</reference>
<feature type="domain" description="Cyclic nucleotide-binding" evidence="4">
    <location>
        <begin position="33"/>
        <end position="143"/>
    </location>
</feature>
<accession>A0ABN8SWM6</accession>
<keyword evidence="2" id="KW-0175">Coiled coil</keyword>
<dbReference type="Pfam" id="PF00027">
    <property type="entry name" value="cNMP_binding"/>
    <property type="match status" value="1"/>
</dbReference>
<keyword evidence="1" id="KW-0406">Ion transport</keyword>
<evidence type="ECO:0000256" key="3">
    <source>
        <dbReference type="SAM" id="MobiDB-lite"/>
    </source>
</evidence>
<keyword evidence="6" id="KW-1185">Reference proteome</keyword>
<dbReference type="EMBL" id="CALNXI010004381">
    <property type="protein sequence ID" value="CAH3195692.1"/>
    <property type="molecule type" value="Genomic_DNA"/>
</dbReference>
<evidence type="ECO:0000256" key="2">
    <source>
        <dbReference type="SAM" id="Coils"/>
    </source>
</evidence>
<name>A0ABN8SWM6_9CNID</name>
<keyword evidence="1" id="KW-1071">Ligand-gated ion channel</keyword>
<keyword evidence="1" id="KW-0407">Ion channel</keyword>
<dbReference type="InterPro" id="IPR014710">
    <property type="entry name" value="RmlC-like_jellyroll"/>
</dbReference>
<dbReference type="PROSITE" id="PS50042">
    <property type="entry name" value="CNMP_BINDING_3"/>
    <property type="match status" value="1"/>
</dbReference>
<dbReference type="Gene3D" id="2.60.120.10">
    <property type="entry name" value="Jelly Rolls"/>
    <property type="match status" value="1"/>
</dbReference>
<dbReference type="Proteomes" id="UP001159427">
    <property type="component" value="Unassembled WGS sequence"/>
</dbReference>
<dbReference type="PANTHER" id="PTHR45638:SF11">
    <property type="entry name" value="CYCLIC NUCLEOTIDE-GATED CATION CHANNEL SUBUNIT A"/>
    <property type="match status" value="1"/>
</dbReference>
<evidence type="ECO:0000313" key="5">
    <source>
        <dbReference type="EMBL" id="CAH3195692.1"/>
    </source>
</evidence>
<evidence type="ECO:0000256" key="1">
    <source>
        <dbReference type="ARBA" id="ARBA00023286"/>
    </source>
</evidence>
<dbReference type="PANTHER" id="PTHR45638">
    <property type="entry name" value="CYCLIC NUCLEOTIDE-GATED CATION CHANNEL SUBUNIT A"/>
    <property type="match status" value="1"/>
</dbReference>
<dbReference type="SMART" id="SM00100">
    <property type="entry name" value="cNMP"/>
    <property type="match status" value="1"/>
</dbReference>
<feature type="region of interest" description="Disordered" evidence="3">
    <location>
        <begin position="295"/>
        <end position="315"/>
    </location>
</feature>